<dbReference type="Proteomes" id="UP001392437">
    <property type="component" value="Unassembled WGS sequence"/>
</dbReference>
<dbReference type="EMBL" id="JAQQWP010000008">
    <property type="protein sequence ID" value="KAK8105050.1"/>
    <property type="molecule type" value="Genomic_DNA"/>
</dbReference>
<evidence type="ECO:0000313" key="2">
    <source>
        <dbReference type="EMBL" id="KAK8105050.1"/>
    </source>
</evidence>
<dbReference type="Pfam" id="PF24809">
    <property type="entry name" value="DUF7708"/>
    <property type="match status" value="1"/>
</dbReference>
<dbReference type="InterPro" id="IPR056125">
    <property type="entry name" value="DUF7708"/>
</dbReference>
<evidence type="ECO:0000313" key="3">
    <source>
        <dbReference type="Proteomes" id="UP001392437"/>
    </source>
</evidence>
<organism evidence="2 3">
    <name type="scientific">Apiospora kogelbergensis</name>
    <dbReference type="NCBI Taxonomy" id="1337665"/>
    <lineage>
        <taxon>Eukaryota</taxon>
        <taxon>Fungi</taxon>
        <taxon>Dikarya</taxon>
        <taxon>Ascomycota</taxon>
        <taxon>Pezizomycotina</taxon>
        <taxon>Sordariomycetes</taxon>
        <taxon>Xylariomycetidae</taxon>
        <taxon>Amphisphaeriales</taxon>
        <taxon>Apiosporaceae</taxon>
        <taxon>Apiospora</taxon>
    </lineage>
</organism>
<accession>A0AAW0QGA7</accession>
<gene>
    <name evidence="2" type="ORF">PG999_008409</name>
</gene>
<protein>
    <recommendedName>
        <fullName evidence="1">DUF7708 domain-containing protein</fullName>
    </recommendedName>
</protein>
<name>A0AAW0QGA7_9PEZI</name>
<proteinExistence type="predicted"/>
<reference evidence="2 3" key="1">
    <citation type="submission" date="2023-01" db="EMBL/GenBank/DDBJ databases">
        <title>Analysis of 21 Apiospora genomes using comparative genomics revels a genus with tremendous synthesis potential of carbohydrate active enzymes and secondary metabolites.</title>
        <authorList>
            <person name="Sorensen T."/>
        </authorList>
    </citation>
    <scope>NUCLEOTIDE SEQUENCE [LARGE SCALE GENOMIC DNA]</scope>
    <source>
        <strain evidence="2 3">CBS 117206</strain>
    </source>
</reference>
<sequence>MKHSLHKSNRERVQQCEDRQQDLRSMAQNKRRFTDAERNALDIKNQEAFDEFWENTLTQKGDFDRNHQKGIGRITKGATNFAATAHSIVRNFNPLVELVKDFGAPYGSMALGTICFVLVVAKNRTESENQITATLLDIQNRLPGLKMYQHIQTENTGLDCHLQSKIIDAYQSFIDFCMEASVYYSQKGAVRWLQAIGGPSKLDSAARAVTKALVNVRQVCDELVDQNMQQLKAQNQVNSIRVANLRNTELQERQCSEKLSRLWTALKMNPHRLNDQEWRLTVRKTGVEDEYDDTSDFEHVKADPEFRQWLESASSQVFVLNGINKDDRATHCWLSPVALKLIADKSSLEETQGTTDICISHILSLRREENSFEHVIRSLIYRILLKNKHRLGREEVDLLDREVEAYLRLDTDPDPKMYQLQETFTKILVQSLALFDPKTTVWMILDRADQCHLPQAQITPGRINQQRKALVKALVHTVERTGLVLKVLLVVNNAEWRVEKHADDLGQEKSDSLVIGTFEESN</sequence>
<keyword evidence="3" id="KW-1185">Reference proteome</keyword>
<feature type="domain" description="DUF7708" evidence="1">
    <location>
        <begin position="85"/>
        <end position="204"/>
    </location>
</feature>
<comment type="caution">
    <text evidence="2">The sequence shown here is derived from an EMBL/GenBank/DDBJ whole genome shotgun (WGS) entry which is preliminary data.</text>
</comment>
<evidence type="ECO:0000259" key="1">
    <source>
        <dbReference type="Pfam" id="PF24809"/>
    </source>
</evidence>
<dbReference type="AlphaFoldDB" id="A0AAW0QGA7"/>